<sequence length="33" mass="3841">MISKKEVQHIAKLARLDLSQAEIEKYRKELSAI</sequence>
<evidence type="ECO:0000313" key="2">
    <source>
        <dbReference type="Proteomes" id="UP000229675"/>
    </source>
</evidence>
<protein>
    <submittedName>
        <fullName evidence="1">Asp-tRNA(Asn)/Glu-tRNA(Gln) amidotransferase GatCAB subunit C</fullName>
        <ecNumber evidence="1">6.3.5.6</ecNumber>
        <ecNumber evidence="1">6.3.5.7</ecNumber>
    </submittedName>
</protein>
<gene>
    <name evidence="1" type="primary">gatC</name>
    <name evidence="1" type="ORF">COT59_01105</name>
</gene>
<organism evidence="1 2">
    <name type="scientific">Candidatus Nealsonbacteria bacterium CG09_land_8_20_14_0_10_42_14</name>
    <dbReference type="NCBI Taxonomy" id="1974707"/>
    <lineage>
        <taxon>Bacteria</taxon>
        <taxon>Candidatus Nealsoniibacteriota</taxon>
    </lineage>
</organism>
<proteinExistence type="predicted"/>
<evidence type="ECO:0000313" key="1">
    <source>
        <dbReference type="EMBL" id="PIS17348.1"/>
    </source>
</evidence>
<keyword evidence="1" id="KW-0436">Ligase</keyword>
<dbReference type="Proteomes" id="UP000229675">
    <property type="component" value="Unassembled WGS sequence"/>
</dbReference>
<dbReference type="GO" id="GO:0016740">
    <property type="term" value="F:transferase activity"/>
    <property type="evidence" value="ECO:0007669"/>
    <property type="project" value="UniProtKB-KW"/>
</dbReference>
<comment type="caution">
    <text evidence="1">The sequence shown here is derived from an EMBL/GenBank/DDBJ whole genome shotgun (WGS) entry which is preliminary data.</text>
</comment>
<dbReference type="GO" id="GO:0006450">
    <property type="term" value="P:regulation of translational fidelity"/>
    <property type="evidence" value="ECO:0007669"/>
    <property type="project" value="InterPro"/>
</dbReference>
<dbReference type="SUPFAM" id="SSF141000">
    <property type="entry name" value="Glu-tRNAGln amidotransferase C subunit"/>
    <property type="match status" value="1"/>
</dbReference>
<dbReference type="EC" id="6.3.5.6" evidence="1"/>
<name>A0A2H0WZG8_9BACT</name>
<dbReference type="GO" id="GO:0050567">
    <property type="term" value="F:glutaminyl-tRNA synthase (glutamine-hydrolyzing) activity"/>
    <property type="evidence" value="ECO:0007669"/>
    <property type="project" value="UniProtKB-EC"/>
</dbReference>
<dbReference type="AlphaFoldDB" id="A0A2H0WZG8"/>
<dbReference type="EC" id="6.3.5.7" evidence="1"/>
<dbReference type="EMBL" id="PEZD01000025">
    <property type="protein sequence ID" value="PIS17348.1"/>
    <property type="molecule type" value="Genomic_DNA"/>
</dbReference>
<feature type="non-terminal residue" evidence="1">
    <location>
        <position position="33"/>
    </location>
</feature>
<reference evidence="2" key="1">
    <citation type="submission" date="2017-09" db="EMBL/GenBank/DDBJ databases">
        <title>Depth-based differentiation of microbial function through sediment-hosted aquifers and enrichment of novel symbionts in the deep terrestrial subsurface.</title>
        <authorList>
            <person name="Probst A.J."/>
            <person name="Ladd B."/>
            <person name="Jarett J.K."/>
            <person name="Geller-Mcgrath D.E."/>
            <person name="Sieber C.M.K."/>
            <person name="Emerson J.B."/>
            <person name="Anantharaman K."/>
            <person name="Thomas B.C."/>
            <person name="Malmstrom R."/>
            <person name="Stieglmeier M."/>
            <person name="Klingl A."/>
            <person name="Woyke T."/>
            <person name="Ryan C.M."/>
            <person name="Banfield J.F."/>
        </authorList>
    </citation>
    <scope>NUCLEOTIDE SEQUENCE [LARGE SCALE GENOMIC DNA]</scope>
</reference>
<dbReference type="InterPro" id="IPR036113">
    <property type="entry name" value="Asp/Glu-ADT_sf_sub_c"/>
</dbReference>
<dbReference type="Gene3D" id="1.10.20.60">
    <property type="entry name" value="Glu-tRNAGln amidotransferase C subunit, N-terminal domain"/>
    <property type="match status" value="1"/>
</dbReference>
<dbReference type="GO" id="GO:0050566">
    <property type="term" value="F:asparaginyl-tRNA synthase (glutamine-hydrolyzing) activity"/>
    <property type="evidence" value="ECO:0007669"/>
    <property type="project" value="UniProtKB-EC"/>
</dbReference>
<keyword evidence="1" id="KW-0808">Transferase</keyword>
<accession>A0A2H0WZG8</accession>